<reference evidence="2 3" key="2">
    <citation type="submission" date="2014-07" db="EMBL/GenBank/DDBJ databases">
        <authorList>
            <person name="Zhang J.E."/>
            <person name="Yang H."/>
            <person name="Guo J."/>
            <person name="Deng Z."/>
            <person name="Luo H."/>
            <person name="Luo M."/>
            <person name="Zhao B."/>
        </authorList>
    </citation>
    <scope>NUCLEOTIDE SEQUENCE [LARGE SCALE GENOMIC DNA]</scope>
    <source>
        <strain evidence="2">ATCC 10762</strain>
        <strain evidence="3">ATCC 10762 / DSM 40127 / CCM 3239 / JCM 4008 / LMG 5968 / NBRC 12843 / NCIMB 8234 / A-377</strain>
    </source>
</reference>
<dbReference type="EMBL" id="BMUB01000001">
    <property type="protein sequence ID" value="GGU57458.1"/>
    <property type="molecule type" value="Genomic_DNA"/>
</dbReference>
<dbReference type="Proteomes" id="UP000037395">
    <property type="component" value="Unassembled WGS sequence"/>
</dbReference>
<gene>
    <name evidence="1" type="ORF">GCM10010502_04950</name>
    <name evidence="2" type="ORF">HS99_0039920</name>
</gene>
<evidence type="ECO:0000313" key="3">
    <source>
        <dbReference type="Proteomes" id="UP000037395"/>
    </source>
</evidence>
<reference evidence="1" key="5">
    <citation type="submission" date="2020-09" db="EMBL/GenBank/DDBJ databases">
        <authorList>
            <person name="Sun Q."/>
            <person name="Ohkuma M."/>
        </authorList>
    </citation>
    <scope>NUCLEOTIDE SEQUENCE</scope>
    <source>
        <strain evidence="1">JCM 4434</strain>
    </source>
</reference>
<accession>A0A8H9LLA9</accession>
<protein>
    <submittedName>
        <fullName evidence="2">Uncharacterized protein</fullName>
    </submittedName>
</protein>
<dbReference type="Proteomes" id="UP000610124">
    <property type="component" value="Unassembled WGS sequence"/>
</dbReference>
<accession>A0A1E7MWM2</accession>
<evidence type="ECO:0000313" key="2">
    <source>
        <dbReference type="EMBL" id="OEV32828.1"/>
    </source>
</evidence>
<dbReference type="EMBL" id="JPRF03000084">
    <property type="protein sequence ID" value="OEV32828.1"/>
    <property type="molecule type" value="Genomic_DNA"/>
</dbReference>
<reference evidence="1" key="1">
    <citation type="journal article" date="2014" name="Int. J. Syst. Evol. Microbiol.">
        <title>Complete genome sequence of Corynebacterium casei LMG S-19264T (=DSM 44701T), isolated from a smear-ripened cheese.</title>
        <authorList>
            <consortium name="US DOE Joint Genome Institute (JGI-PGF)"/>
            <person name="Walter F."/>
            <person name="Albersmeier A."/>
            <person name="Kalinowski J."/>
            <person name="Ruckert C."/>
        </authorList>
    </citation>
    <scope>NUCLEOTIDE SEQUENCE</scope>
    <source>
        <strain evidence="1">JCM 4434</strain>
    </source>
</reference>
<proteinExistence type="predicted"/>
<dbReference type="AlphaFoldDB" id="A0A1E7MWM2"/>
<comment type="caution">
    <text evidence="2">The sequence shown here is derived from an EMBL/GenBank/DDBJ whole genome shotgun (WGS) entry which is preliminary data.</text>
</comment>
<name>A0A1E7MWM2_KITAU</name>
<keyword evidence="3" id="KW-1185">Reference proteome</keyword>
<sequence>MRCDTTASMDYVEEQFSAIVAQLFSTVQVVEPVPCEAPPERYETAESISRAMSDIRAEKDMGLYEYEGGHGEYLQRINSLAERRKSVAQALQPKPRALRPTGSTFASQWDDSDVASRRRLLLKSKVKAYVAKNTLSFLFPDDLEKELTAA</sequence>
<reference evidence="2" key="3">
    <citation type="submission" date="2016-08" db="EMBL/GenBank/DDBJ databases">
        <title>Sequencing, Assembly and Comparative Genomics of S. aureofaciens ATCC 10762.</title>
        <authorList>
            <person name="Gradnigo J.S."/>
            <person name="Johnson N."/>
            <person name="Somerville G.A."/>
        </authorList>
    </citation>
    <scope>NUCLEOTIDE SEQUENCE [LARGE SCALE GENOMIC DNA]</scope>
    <source>
        <strain evidence="2">ATCC 10762</strain>
    </source>
</reference>
<organism evidence="2 3">
    <name type="scientific">Kitasatospora aureofaciens</name>
    <name type="common">Streptomyces aureofaciens</name>
    <dbReference type="NCBI Taxonomy" id="1894"/>
    <lineage>
        <taxon>Bacteria</taxon>
        <taxon>Bacillati</taxon>
        <taxon>Actinomycetota</taxon>
        <taxon>Actinomycetes</taxon>
        <taxon>Kitasatosporales</taxon>
        <taxon>Streptomycetaceae</taxon>
        <taxon>Kitasatospora</taxon>
    </lineage>
</organism>
<reference evidence="3" key="4">
    <citation type="submission" date="2016-08" db="EMBL/GenBank/DDBJ databases">
        <title>Sequencing, assembly and comparative genomics of S. aureofaciens ATCC 10762.</title>
        <authorList>
            <person name="Gradnigo J.S."/>
            <person name="Johnson N."/>
            <person name="Somerville G.A."/>
        </authorList>
    </citation>
    <scope>NUCLEOTIDE SEQUENCE [LARGE SCALE GENOMIC DNA]</scope>
    <source>
        <strain evidence="3">ATCC 10762 / DSM 40127 / CCM 3239 / JCM 4008 / LMG 5968 / NBRC 12843 / NCIMB 8234 / A-377</strain>
    </source>
</reference>
<evidence type="ECO:0000313" key="1">
    <source>
        <dbReference type="EMBL" id="GGU57458.1"/>
    </source>
</evidence>